<dbReference type="HOGENOM" id="CLU_051224_1_0_1"/>
<dbReference type="AlphaFoldDB" id="A0A060SKY1"/>
<sequence>MIEHLPPSHPGMRNPFVVLRFVLFAILLYVNLLTIGFAVWNISVLRAIQFASLGAPTFVVFNACLLLILIAVSLVSSWYSNAAFSGVRYETAWTGLLSALQLASSIDVTVNGPPTLCQGISITACASTSLMVALSWISSTILLLYSFSLLTTTITHMNVVPCIWITPVHAIPWFTIPSGTIEARMPSEVKPRYSDVYDFKRSSLHFPTPIFEQHAKVLPLSPKFPESPTTPPIWRARRSSISTVDVPHSKRTTWTNRILSDATTLNYKRSMESMRPSWARRAEGRRGVDHPFAMSRPAPKPVAVKPLRSLKLKSCWSQTTLSSHRHTTFSALGSPRSPPALPPKARVAGAAPPQLSGAPLSPSSTFYIDLERDAVVPVGAVRPVSYGMFPEDVVDPDVPITRSQPSEWVRADSPASSR</sequence>
<feature type="region of interest" description="Disordered" evidence="1">
    <location>
        <begin position="397"/>
        <end position="418"/>
    </location>
</feature>
<feature type="transmembrane region" description="Helical" evidence="2">
    <location>
        <begin position="122"/>
        <end position="147"/>
    </location>
</feature>
<evidence type="ECO:0000256" key="2">
    <source>
        <dbReference type="SAM" id="Phobius"/>
    </source>
</evidence>
<keyword evidence="2" id="KW-0472">Membrane</keyword>
<dbReference type="STRING" id="5643.A0A060SKY1"/>
<keyword evidence="2" id="KW-0812">Transmembrane</keyword>
<comment type="caution">
    <text evidence="3">The sequence shown here is derived from an EMBL/GenBank/DDBJ whole genome shotgun (WGS) entry which is preliminary data.</text>
</comment>
<evidence type="ECO:0000256" key="1">
    <source>
        <dbReference type="SAM" id="MobiDB-lite"/>
    </source>
</evidence>
<feature type="transmembrane region" description="Helical" evidence="2">
    <location>
        <begin position="57"/>
        <end position="79"/>
    </location>
</feature>
<feature type="region of interest" description="Disordered" evidence="1">
    <location>
        <begin position="327"/>
        <end position="356"/>
    </location>
</feature>
<evidence type="ECO:0000313" key="4">
    <source>
        <dbReference type="Proteomes" id="UP000029665"/>
    </source>
</evidence>
<organism evidence="3 4">
    <name type="scientific">Pycnoporus cinnabarinus</name>
    <name type="common">Cinnabar-red polypore</name>
    <name type="synonym">Trametes cinnabarina</name>
    <dbReference type="NCBI Taxonomy" id="5643"/>
    <lineage>
        <taxon>Eukaryota</taxon>
        <taxon>Fungi</taxon>
        <taxon>Dikarya</taxon>
        <taxon>Basidiomycota</taxon>
        <taxon>Agaricomycotina</taxon>
        <taxon>Agaricomycetes</taxon>
        <taxon>Polyporales</taxon>
        <taxon>Polyporaceae</taxon>
        <taxon>Trametes</taxon>
    </lineage>
</organism>
<keyword evidence="4" id="KW-1185">Reference proteome</keyword>
<dbReference type="Proteomes" id="UP000029665">
    <property type="component" value="Unassembled WGS sequence"/>
</dbReference>
<protein>
    <submittedName>
        <fullName evidence="3">Uncharacterized protein</fullName>
    </submittedName>
</protein>
<keyword evidence="2" id="KW-1133">Transmembrane helix</keyword>
<dbReference type="OrthoDB" id="3188789at2759"/>
<dbReference type="OMA" id="RGVDHPF"/>
<proteinExistence type="predicted"/>
<dbReference type="EMBL" id="CCBP010000118">
    <property type="protein sequence ID" value="CDO72859.1"/>
    <property type="molecule type" value="Genomic_DNA"/>
</dbReference>
<accession>A0A060SKY1</accession>
<gene>
    <name evidence="3" type="ORF">BN946_scf185002.g44</name>
</gene>
<name>A0A060SKY1_PYCCI</name>
<evidence type="ECO:0000313" key="3">
    <source>
        <dbReference type="EMBL" id="CDO72859.1"/>
    </source>
</evidence>
<reference evidence="3" key="1">
    <citation type="submission" date="2014-01" db="EMBL/GenBank/DDBJ databases">
        <title>The genome of the white-rot fungus Pycnoporus cinnabarinus: a basidiomycete model with a versatile arsenal for lignocellulosic biomass breakdown.</title>
        <authorList>
            <person name="Levasseur A."/>
            <person name="Lomascolo A."/>
            <person name="Ruiz-Duenas F.J."/>
            <person name="Uzan E."/>
            <person name="Piumi F."/>
            <person name="Kues U."/>
            <person name="Ram A.F.J."/>
            <person name="Murat C."/>
            <person name="Haon M."/>
            <person name="Benoit I."/>
            <person name="Arfi Y."/>
            <person name="Chevret D."/>
            <person name="Drula E."/>
            <person name="Kwon M.J."/>
            <person name="Gouret P."/>
            <person name="Lesage-Meessen L."/>
            <person name="Lombard V."/>
            <person name="Mariette J."/>
            <person name="Noirot C."/>
            <person name="Park J."/>
            <person name="Patyshakuliyeva A."/>
            <person name="Wieneger R.A.B."/>
            <person name="Wosten H.A.B."/>
            <person name="Martin F."/>
            <person name="Coutinho P.M."/>
            <person name="de Vries R."/>
            <person name="Martinez A.T."/>
            <person name="Klopp C."/>
            <person name="Pontarotti P."/>
            <person name="Henrissat B."/>
            <person name="Record E."/>
        </authorList>
    </citation>
    <scope>NUCLEOTIDE SEQUENCE [LARGE SCALE GENOMIC DNA]</scope>
    <source>
        <strain evidence="3">BRFM137</strain>
    </source>
</reference>
<feature type="transmembrane region" description="Helical" evidence="2">
    <location>
        <begin position="20"/>
        <end position="45"/>
    </location>
</feature>